<keyword evidence="4 6" id="KW-0175">Coiled coil</keyword>
<dbReference type="InterPro" id="IPR026099">
    <property type="entry name" value="Odf2-rel"/>
</dbReference>
<keyword evidence="8" id="KW-1185">Reference proteome</keyword>
<dbReference type="Proteomes" id="UP001158576">
    <property type="component" value="Chromosome 2"/>
</dbReference>
<feature type="coiled-coil region" evidence="6">
    <location>
        <begin position="122"/>
        <end position="279"/>
    </location>
</feature>
<protein>
    <submittedName>
        <fullName evidence="7">Oidioi.mRNA.OKI2018_I69.chr2.g6263.t2.cds</fullName>
    </submittedName>
</protein>
<organism evidence="7 8">
    <name type="scientific">Oikopleura dioica</name>
    <name type="common">Tunicate</name>
    <dbReference type="NCBI Taxonomy" id="34765"/>
    <lineage>
        <taxon>Eukaryota</taxon>
        <taxon>Metazoa</taxon>
        <taxon>Chordata</taxon>
        <taxon>Tunicata</taxon>
        <taxon>Appendicularia</taxon>
        <taxon>Copelata</taxon>
        <taxon>Oikopleuridae</taxon>
        <taxon>Oikopleura</taxon>
    </lineage>
</organism>
<gene>
    <name evidence="7" type="ORF">OKIOD_LOCUS15028</name>
</gene>
<dbReference type="PANTHER" id="PTHR23162:SF10">
    <property type="entry name" value="FI13205P"/>
    <property type="match status" value="1"/>
</dbReference>
<name>A0ABN7T782_OIKDI</name>
<keyword evidence="5" id="KW-0206">Cytoskeleton</keyword>
<accession>A0ABN7T782</accession>
<proteinExistence type="inferred from homology"/>
<comment type="subcellular location">
    <subcellularLocation>
        <location evidence="1">Cytoplasm</location>
        <location evidence="1">Cytoskeleton</location>
        <location evidence="1">Microtubule organizing center</location>
        <location evidence="1">Centrosome</location>
        <location evidence="1">Centriole</location>
    </subcellularLocation>
</comment>
<reference evidence="7 8" key="1">
    <citation type="submission" date="2021-04" db="EMBL/GenBank/DDBJ databases">
        <authorList>
            <person name="Bliznina A."/>
        </authorList>
    </citation>
    <scope>NUCLEOTIDE SEQUENCE [LARGE SCALE GENOMIC DNA]</scope>
</reference>
<sequence>MLQLKNDELSIDLKRSQHELAAWKERSIRNTVDAEESNLNHKRNERDLEFKTEKVATLTAENEIKEETISKQAREISTMKITIAELKSQIQDMNYRKDRELDLAREDAMGSMAALKDLPEELRIAHRRLDEALGEIRSLEEKNADLQFQLDRTQKQLILTEQNESEMKIYHNKLSAAEIRLDEVQKALEETTEELDIARSETNQWRIRADERQQSINALERQIEAANAEARRTLIAEREKYEIKERSLQTKYSDLELELTRQKGELRAVKSQRDELEARSEHTLADLRERLDHSEATNRSMQSYVNFLKTSYTSTFGDGLDE</sequence>
<evidence type="ECO:0000256" key="6">
    <source>
        <dbReference type="SAM" id="Coils"/>
    </source>
</evidence>
<evidence type="ECO:0000313" key="8">
    <source>
        <dbReference type="Proteomes" id="UP001158576"/>
    </source>
</evidence>
<evidence type="ECO:0000256" key="1">
    <source>
        <dbReference type="ARBA" id="ARBA00004114"/>
    </source>
</evidence>
<dbReference type="PANTHER" id="PTHR23162">
    <property type="entry name" value="OUTER DENSE FIBER OF SPERM TAILS 2"/>
    <property type="match status" value="1"/>
</dbReference>
<comment type="similarity">
    <text evidence="2">Belongs to the ODF2 family.</text>
</comment>
<evidence type="ECO:0000256" key="2">
    <source>
        <dbReference type="ARBA" id="ARBA00009316"/>
    </source>
</evidence>
<evidence type="ECO:0000256" key="3">
    <source>
        <dbReference type="ARBA" id="ARBA00022490"/>
    </source>
</evidence>
<evidence type="ECO:0000313" key="7">
    <source>
        <dbReference type="EMBL" id="CAG5111999.1"/>
    </source>
</evidence>
<evidence type="ECO:0000256" key="5">
    <source>
        <dbReference type="ARBA" id="ARBA00023212"/>
    </source>
</evidence>
<dbReference type="EMBL" id="OU015567">
    <property type="protein sequence ID" value="CAG5111999.1"/>
    <property type="molecule type" value="Genomic_DNA"/>
</dbReference>
<evidence type="ECO:0000256" key="4">
    <source>
        <dbReference type="ARBA" id="ARBA00023054"/>
    </source>
</evidence>
<keyword evidence="3" id="KW-0963">Cytoplasm</keyword>